<feature type="compositionally biased region" description="Polar residues" evidence="1">
    <location>
        <begin position="480"/>
        <end position="491"/>
    </location>
</feature>
<feature type="compositionally biased region" description="Basic and acidic residues" evidence="1">
    <location>
        <begin position="566"/>
        <end position="577"/>
    </location>
</feature>
<feature type="compositionally biased region" description="Polar residues" evidence="1">
    <location>
        <begin position="20"/>
        <end position="41"/>
    </location>
</feature>
<feature type="compositionally biased region" description="Basic and acidic residues" evidence="1">
    <location>
        <begin position="142"/>
        <end position="159"/>
    </location>
</feature>
<sequence>KPKPRQFSNNRGGKFPNRNPRFQNKSSFSGGSSWGDETSGNKNDDNWGETTKSSDDNWGDTSSKSTDDWANSKPKFGKTPRSGGGNPFKQPTKPVEDWPDAKNEWQQGNKKGGNWGGGKKSTDDSWGGTQNATDDAWGDSNKPAEDTWGDGEKASEDNWSKGPSFGGSPFKKKNPPSTADDPWDNESSSTTVNQPPKNSDDDWGNTTTTAVSDWADPPKSTVDDWGETSKASDDNWGEAKKSSNDDWANPTNDGDSWGDKGNKPNYQGNRPRFQNKGKFQKRPAPSSDDHWGETEKASDDNWGENNKSADDKWGGKPPFGKNSRPFRNKRPRLSEDEDKEDPADLDEEAPEAILASDPAEHLYSHTAMPLNPAWYPEETPWPQGNEEHILYWAKTCDKSQNANNPPKPDDVPKPTEKPIWSIGKKWEVKPRDPNEPPEEGELSDGECDDAPTETNMDEADQTSDSVQPVESKINPRTEIYQKQWQSCSDNQWTEEDQEDGELYEEEPEEAVQPSEEQMDTNTEDIFISKPKENSPEPMEQENQAEESCERTMDSEDCSMNVQASKSRFEETCEEATKPSEVAGNDSLDISENPESNIASQEDSSS</sequence>
<feature type="compositionally biased region" description="Basic and acidic residues" evidence="1">
    <location>
        <begin position="230"/>
        <end position="244"/>
    </location>
</feature>
<feature type="compositionally biased region" description="Basic and acidic residues" evidence="1">
    <location>
        <begin position="94"/>
        <end position="103"/>
    </location>
</feature>
<feature type="compositionally biased region" description="Acidic residues" evidence="1">
    <location>
        <begin position="492"/>
        <end position="509"/>
    </location>
</feature>
<feature type="non-terminal residue" evidence="2">
    <location>
        <position position="1"/>
    </location>
</feature>
<protein>
    <submittedName>
        <fullName evidence="2">Uncharacterized protein</fullName>
    </submittedName>
</protein>
<feature type="compositionally biased region" description="Basic and acidic residues" evidence="1">
    <location>
        <begin position="424"/>
        <end position="434"/>
    </location>
</feature>
<feature type="compositionally biased region" description="Acidic residues" evidence="1">
    <location>
        <begin position="435"/>
        <end position="461"/>
    </location>
</feature>
<feature type="region of interest" description="Disordered" evidence="1">
    <location>
        <begin position="1"/>
        <end position="358"/>
    </location>
</feature>
<reference evidence="2" key="1">
    <citation type="journal article" date="2015" name="Insect Biochem. Mol. Biol.">
        <title>An insight into the sialome of the horse fly, Tabanus bromius.</title>
        <authorList>
            <person name="Ribeiro J.M."/>
            <person name="Kazimirova M."/>
            <person name="Takac P."/>
            <person name="Andersen J.F."/>
            <person name="Francischetti I.M."/>
        </authorList>
    </citation>
    <scope>NUCLEOTIDE SEQUENCE</scope>
</reference>
<evidence type="ECO:0000313" key="2">
    <source>
        <dbReference type="EMBL" id="JAI14596.1"/>
    </source>
</evidence>
<name>A0A0K8TKH2_TABBR</name>
<feature type="compositionally biased region" description="Gly residues" evidence="1">
    <location>
        <begin position="110"/>
        <end position="119"/>
    </location>
</feature>
<accession>A0A0K8TKH2</accession>
<feature type="compositionally biased region" description="Basic and acidic residues" evidence="1">
    <location>
        <begin position="287"/>
        <end position="299"/>
    </location>
</feature>
<feature type="compositionally biased region" description="Polar residues" evidence="1">
    <location>
        <begin position="185"/>
        <end position="197"/>
    </location>
</feature>
<dbReference type="EMBL" id="GDAI01003007">
    <property type="protein sequence ID" value="JAI14596.1"/>
    <property type="molecule type" value="mRNA"/>
</dbReference>
<feature type="region of interest" description="Disordered" evidence="1">
    <location>
        <begin position="395"/>
        <end position="605"/>
    </location>
</feature>
<feature type="compositionally biased region" description="Basic and acidic residues" evidence="1">
    <location>
        <begin position="407"/>
        <end position="416"/>
    </location>
</feature>
<feature type="compositionally biased region" description="Polar residues" evidence="1">
    <location>
        <begin position="245"/>
        <end position="254"/>
    </location>
</feature>
<proteinExistence type="evidence at transcript level"/>
<feature type="compositionally biased region" description="Acidic residues" evidence="1">
    <location>
        <begin position="335"/>
        <end position="350"/>
    </location>
</feature>
<feature type="compositionally biased region" description="Polar residues" evidence="1">
    <location>
        <begin position="1"/>
        <end position="11"/>
    </location>
</feature>
<dbReference type="AlphaFoldDB" id="A0A0K8TKH2"/>
<evidence type="ECO:0000256" key="1">
    <source>
        <dbReference type="SAM" id="MobiDB-lite"/>
    </source>
</evidence>
<feature type="compositionally biased region" description="Polar residues" evidence="1">
    <location>
        <begin position="587"/>
        <end position="605"/>
    </location>
</feature>
<organism evidence="2">
    <name type="scientific">Tabanus bromius</name>
    <name type="common">Band-eyed brown horse fly</name>
    <dbReference type="NCBI Taxonomy" id="304241"/>
    <lineage>
        <taxon>Eukaryota</taxon>
        <taxon>Metazoa</taxon>
        <taxon>Ecdysozoa</taxon>
        <taxon>Arthropoda</taxon>
        <taxon>Hexapoda</taxon>
        <taxon>Insecta</taxon>
        <taxon>Pterygota</taxon>
        <taxon>Neoptera</taxon>
        <taxon>Endopterygota</taxon>
        <taxon>Diptera</taxon>
        <taxon>Brachycera</taxon>
        <taxon>Tabanomorpha</taxon>
        <taxon>Tabanoidea</taxon>
        <taxon>Tabanidae</taxon>
        <taxon>Tabanus</taxon>
    </lineage>
</organism>